<comment type="caution">
    <text evidence="5">The sequence shown here is derived from an EMBL/GenBank/DDBJ whole genome shotgun (WGS) entry which is preliminary data.</text>
</comment>
<dbReference type="SUPFAM" id="SSF48371">
    <property type="entry name" value="ARM repeat"/>
    <property type="match status" value="1"/>
</dbReference>
<accession>A0A4Y7TQ69</accession>
<dbReference type="InterPro" id="IPR016024">
    <property type="entry name" value="ARM-type_fold"/>
</dbReference>
<dbReference type="InterPro" id="IPR002219">
    <property type="entry name" value="PKC_DAG/PE"/>
</dbReference>
<keyword evidence="6" id="KW-1185">Reference proteome</keyword>
<dbReference type="GO" id="GO:0046872">
    <property type="term" value="F:metal ion binding"/>
    <property type="evidence" value="ECO:0007669"/>
    <property type="project" value="UniProtKB-KW"/>
</dbReference>
<feature type="compositionally biased region" description="Polar residues" evidence="3">
    <location>
        <begin position="2147"/>
        <end position="2159"/>
    </location>
</feature>
<dbReference type="EMBL" id="QPFP01000006">
    <property type="protein sequence ID" value="TEB36340.1"/>
    <property type="molecule type" value="Genomic_DNA"/>
</dbReference>
<evidence type="ECO:0000256" key="1">
    <source>
        <dbReference type="ARBA" id="ARBA00022723"/>
    </source>
</evidence>
<evidence type="ECO:0000259" key="4">
    <source>
        <dbReference type="PROSITE" id="PS50081"/>
    </source>
</evidence>
<dbReference type="CDD" id="cd00029">
    <property type="entry name" value="C1"/>
    <property type="match status" value="1"/>
</dbReference>
<feature type="region of interest" description="Disordered" evidence="3">
    <location>
        <begin position="962"/>
        <end position="981"/>
    </location>
</feature>
<feature type="domain" description="Phorbol-ester/DAG-type" evidence="4">
    <location>
        <begin position="467"/>
        <end position="518"/>
    </location>
</feature>
<dbReference type="Proteomes" id="UP000298030">
    <property type="component" value="Unassembled WGS sequence"/>
</dbReference>
<protein>
    <recommendedName>
        <fullName evidence="4">Phorbol-ester/DAG-type domain-containing protein</fullName>
    </recommendedName>
</protein>
<dbReference type="InterPro" id="IPR046349">
    <property type="entry name" value="C1-like_sf"/>
</dbReference>
<dbReference type="PROSITE" id="PS00479">
    <property type="entry name" value="ZF_DAG_PE_1"/>
    <property type="match status" value="1"/>
</dbReference>
<reference evidence="5 6" key="1">
    <citation type="journal article" date="2019" name="Nat. Ecol. Evol.">
        <title>Megaphylogeny resolves global patterns of mushroom evolution.</title>
        <authorList>
            <person name="Varga T."/>
            <person name="Krizsan K."/>
            <person name="Foldi C."/>
            <person name="Dima B."/>
            <person name="Sanchez-Garcia M."/>
            <person name="Sanchez-Ramirez S."/>
            <person name="Szollosi G.J."/>
            <person name="Szarkandi J.G."/>
            <person name="Papp V."/>
            <person name="Albert L."/>
            <person name="Andreopoulos W."/>
            <person name="Angelini C."/>
            <person name="Antonin V."/>
            <person name="Barry K.W."/>
            <person name="Bougher N.L."/>
            <person name="Buchanan P."/>
            <person name="Buyck B."/>
            <person name="Bense V."/>
            <person name="Catcheside P."/>
            <person name="Chovatia M."/>
            <person name="Cooper J."/>
            <person name="Damon W."/>
            <person name="Desjardin D."/>
            <person name="Finy P."/>
            <person name="Geml J."/>
            <person name="Haridas S."/>
            <person name="Hughes K."/>
            <person name="Justo A."/>
            <person name="Karasinski D."/>
            <person name="Kautmanova I."/>
            <person name="Kiss B."/>
            <person name="Kocsube S."/>
            <person name="Kotiranta H."/>
            <person name="LaButti K.M."/>
            <person name="Lechner B.E."/>
            <person name="Liimatainen K."/>
            <person name="Lipzen A."/>
            <person name="Lukacs Z."/>
            <person name="Mihaltcheva S."/>
            <person name="Morgado L.N."/>
            <person name="Niskanen T."/>
            <person name="Noordeloos M.E."/>
            <person name="Ohm R.A."/>
            <person name="Ortiz-Santana B."/>
            <person name="Ovrebo C."/>
            <person name="Racz N."/>
            <person name="Riley R."/>
            <person name="Savchenko A."/>
            <person name="Shiryaev A."/>
            <person name="Soop K."/>
            <person name="Spirin V."/>
            <person name="Szebenyi C."/>
            <person name="Tomsovsky M."/>
            <person name="Tulloss R.E."/>
            <person name="Uehling J."/>
            <person name="Grigoriev I.V."/>
            <person name="Vagvolgyi C."/>
            <person name="Papp T."/>
            <person name="Martin F.M."/>
            <person name="Miettinen O."/>
            <person name="Hibbett D.S."/>
            <person name="Nagy L.G."/>
        </authorList>
    </citation>
    <scope>NUCLEOTIDE SEQUENCE [LARGE SCALE GENOMIC DNA]</scope>
    <source>
        <strain evidence="5 6">FP101781</strain>
    </source>
</reference>
<keyword evidence="2" id="KW-0862">Zinc</keyword>
<feature type="compositionally biased region" description="Basic and acidic residues" evidence="3">
    <location>
        <begin position="11"/>
        <end position="20"/>
    </location>
</feature>
<dbReference type="Gene3D" id="3.30.60.20">
    <property type="match status" value="1"/>
</dbReference>
<name>A0A4Y7TQ69_COPMI</name>
<feature type="region of interest" description="Disordered" evidence="3">
    <location>
        <begin position="66"/>
        <end position="100"/>
    </location>
</feature>
<evidence type="ECO:0000256" key="2">
    <source>
        <dbReference type="ARBA" id="ARBA00022833"/>
    </source>
</evidence>
<dbReference type="SMART" id="SM00109">
    <property type="entry name" value="C1"/>
    <property type="match status" value="1"/>
</dbReference>
<organism evidence="5 6">
    <name type="scientific">Coprinellus micaceus</name>
    <name type="common">Glistening ink-cap mushroom</name>
    <name type="synonym">Coprinus micaceus</name>
    <dbReference type="NCBI Taxonomy" id="71717"/>
    <lineage>
        <taxon>Eukaryota</taxon>
        <taxon>Fungi</taxon>
        <taxon>Dikarya</taxon>
        <taxon>Basidiomycota</taxon>
        <taxon>Agaricomycotina</taxon>
        <taxon>Agaricomycetes</taxon>
        <taxon>Agaricomycetidae</taxon>
        <taxon>Agaricales</taxon>
        <taxon>Agaricineae</taxon>
        <taxon>Psathyrellaceae</taxon>
        <taxon>Coprinellus</taxon>
    </lineage>
</organism>
<proteinExistence type="predicted"/>
<dbReference type="OrthoDB" id="6270916at2759"/>
<keyword evidence="1" id="KW-0479">Metal-binding</keyword>
<sequence length="2177" mass="242337">MRGVASIRKSVSKDPSRAGEADDNDGSDGEQAGTFSTEATYELMTQLQDLLSMSLSLRWQLFEDSSDAAEEQPKERGRSSRFRRSKIPSRSPSPNHATPQKLDIPHLLSLCISILSSIVSEDCRFQIISHRPSRPPNSLQIATLNVAQFLINAHLHDPKVVSQVGFAIIPAFSTFPREMQGRLMMFFQDVVIRGLLETLSRSQRLAEYDNNSVMSPVVGGRVNQGPVVQIQIEEVQSDVVPEGIRNLVKIQSTNAPHQSPHVYYLASLVAPLLAAVLEAVDATSLQPTHELAVRFYGLLEIVASLKVDAYNDLLQICAYHTTQSRKSACALLSTLWPKIIGHATISHSLSIPLSLDYRKATIPWVAHRGHTHHHQFIPWQFTQKSSWSNFHGIPQHSCSLCSVGIDGFGVLCPFCMCAVHWDCYEPPDGTLIQHYTMGQDASAQRVALLRISPVIPSGGEPSFQYNRHNFELVTIFTLCLCYLCHQPLWGCVAQGAKCSTCSYIAHTSCLLSPSMPLCGQFQLDSERMTISHTALRRAALDRFPELQWTDDQLGILSYEEVLIIHDNLRTQLQLILNGIDGSSIIVTQQGGVFKAATSAKDIVLEDFELHATLDYCKRLLASPASQKSAATLDYMEENRVGSSEHSILYDFSALAYLSTAMKSPISMVQPATPSPSSDLLNVDSRDPFEVEPPAVESVAHPYEAVPLSHMRDILNVEFNLRHPVITQILLNHLFHLSFFERLDPRQNITFDPVSDDALCVFPLPLGLDMSTDVETLVASIEACLLDLDLSVNEFGFLLVVRKFWPNGLMSEYGLRRLARGILSWIIAEDDNLATIIRDYVAKQQPLPGVRSKRRHAPLALLPSDREAYTNILYDTCVELAEDRVVGSEELLLAIGFLELTNYKANSIKRLDAILFAIIKILHASVTFSCSEELILRWLRLVSDLGIPSKSISGLGRLFPRDTDSMSRSSSIDPDTPKAANKESAPIRVESLDILLKVARFSSSSLSQALDWLVMIASSGVDIPISIFDKFTSLVATEEATLRQVHSLVHAMTVSLWLRSIGRQYFQTLLGRLHSVIAPKVVKNLKGTDFDARGSSLVIIRHSLAACLLVYGCERLSLIASGLIEEAEVKNLPSRRKLGSRVQAVDDPIMVNAGILQGIAQYLRLDEWQSVTCWIAKFLHMFFTASPLIPSYEVDNFIFKNGPLLAEWCVSSPRGFDKKGNEPDLASNLIDGGLNPDLHWERRLVTMHRMSRIVMDVTSPAFNIDGRQWRSGVGAVFASFFSMLWKDAQEEIRLAVRVVTQGLMPAQIEAISQCWNETLSTSPMVDKIRLISFLIHLRPHLPGWQVISWDNLIEAMEEYDEKDPDISGFYSAYSNQGELDTVHLLSSSLILGLSMIADGVTIEPITLLRIKVHVVRLFSFSNLSSTPSSDGSALYIQYGSAKDIPEISYPCLDALVSVVDAPHTVEMPAWAWGAYQEGESRFVPLLVGYIFVDVILSLLSGVDELDSLPVLPLKRLLEATYIILHKVDFDVSPARALQPVLRQAMDCIIELVPKNINYEVRQLALTVIQAFCRRCFAMIRVGQTVFTILENVTEVAVSLNQHSQDSLVIQGKGLIQNLLSEHTNDGLMINIFKRQLKPTFFAVLKQVLEVQRTSGKPDPDPLVSYLWRDALSRAPETDPTSMQLVIENMAKFVDIVYHSEYSYEVITYTGQQVAAIMRRLSDNLFDAVDCSLLLSMLARLSKYNRKHSRGVYANGIIQELLPYIETTLRVALTRGSITAPCLIELITATQPKVLDSSTPLGKVLSTLVEILSDSLRLKARVLPTTLKAIIESLTSEEIPVYQDDPQMRFRVLMANLVENGCYFLDHHTWLDQHTENDFNVSLTVAKIVFQALEEDPTATDSSIEINYKIVNSLRSWIVLAIAVLQEDAPKGWVAILFRHFQSFSSTYLSTMRTYAQSNLSLDSAASDINYAYIATKSWLMVAQRMSNTTRAGDVPMLRVWNEVWPAFESVVDALEVEARAGLSSTLLVLASATIADLLIFLRNLRTPLALDIASHMDILGRLKAARGEVENAKVTRAFQAMSGAPADISGEHMLEQIAKETIAAEKMKNLEAKRDVGRDHAARIRAFKACFSLSFMIVRPTKRPIPVSPTTRRNAGNLTAHSRGGKKEWIGLDVAKKG</sequence>
<dbReference type="PROSITE" id="PS50081">
    <property type="entry name" value="ZF_DAG_PE_2"/>
    <property type="match status" value="1"/>
</dbReference>
<feature type="region of interest" description="Disordered" evidence="3">
    <location>
        <begin position="2143"/>
        <end position="2162"/>
    </location>
</feature>
<evidence type="ECO:0000313" key="5">
    <source>
        <dbReference type="EMBL" id="TEB36340.1"/>
    </source>
</evidence>
<dbReference type="STRING" id="71717.A0A4Y7TQ69"/>
<evidence type="ECO:0000313" key="6">
    <source>
        <dbReference type="Proteomes" id="UP000298030"/>
    </source>
</evidence>
<feature type="region of interest" description="Disordered" evidence="3">
    <location>
        <begin position="1"/>
        <end position="37"/>
    </location>
</feature>
<dbReference type="SUPFAM" id="SSF57889">
    <property type="entry name" value="Cysteine-rich domain"/>
    <property type="match status" value="1"/>
</dbReference>
<gene>
    <name evidence="5" type="ORF">FA13DRAFT_1706557</name>
</gene>
<evidence type="ECO:0000256" key="3">
    <source>
        <dbReference type="SAM" id="MobiDB-lite"/>
    </source>
</evidence>